<evidence type="ECO:0000256" key="3">
    <source>
        <dbReference type="ARBA" id="ARBA00022723"/>
    </source>
</evidence>
<dbReference type="InterPro" id="IPR013083">
    <property type="entry name" value="Znf_RING/FYVE/PHD"/>
</dbReference>
<evidence type="ECO:0000259" key="7">
    <source>
        <dbReference type="PROSITE" id="PS50089"/>
    </source>
</evidence>
<dbReference type="PANTHER" id="PTHR15710:SF245">
    <property type="entry name" value="RING-TYPE DOMAIN-CONTAINING PROTEIN"/>
    <property type="match status" value="1"/>
</dbReference>
<dbReference type="Gramene" id="OIT03366">
    <property type="protein sequence ID" value="OIT03366"/>
    <property type="gene ID" value="A4A49_52440"/>
</dbReference>
<dbReference type="AlphaFoldDB" id="A0A1J6IEP2"/>
<evidence type="ECO:0000313" key="9">
    <source>
        <dbReference type="Proteomes" id="UP000187609"/>
    </source>
</evidence>
<evidence type="ECO:0000256" key="4">
    <source>
        <dbReference type="ARBA" id="ARBA00022771"/>
    </source>
</evidence>
<evidence type="ECO:0000313" key="8">
    <source>
        <dbReference type="EMBL" id="OIT03366.1"/>
    </source>
</evidence>
<reference evidence="8" key="1">
    <citation type="submission" date="2016-11" db="EMBL/GenBank/DDBJ databases">
        <title>The genome of Nicotiana attenuata.</title>
        <authorList>
            <person name="Xu S."/>
            <person name="Brockmoeller T."/>
            <person name="Gaquerel E."/>
            <person name="Navarro A."/>
            <person name="Kuhl H."/>
            <person name="Gase K."/>
            <person name="Ling Z."/>
            <person name="Zhou W."/>
            <person name="Kreitzer C."/>
            <person name="Stanke M."/>
            <person name="Tang H."/>
            <person name="Lyons E."/>
            <person name="Pandey P."/>
            <person name="Pandey S.P."/>
            <person name="Timmermann B."/>
            <person name="Baldwin I.T."/>
        </authorList>
    </citation>
    <scope>NUCLEOTIDE SEQUENCE [LARGE SCALE GENOMIC DNA]</scope>
    <source>
        <strain evidence="8">UT</strain>
    </source>
</reference>
<dbReference type="GO" id="GO:0005737">
    <property type="term" value="C:cytoplasm"/>
    <property type="evidence" value="ECO:0007669"/>
    <property type="project" value="TreeGrafter"/>
</dbReference>
<proteinExistence type="predicted"/>
<keyword evidence="5" id="KW-0862">Zinc</keyword>
<organism evidence="8 9">
    <name type="scientific">Nicotiana attenuata</name>
    <name type="common">Coyote tobacco</name>
    <dbReference type="NCBI Taxonomy" id="49451"/>
    <lineage>
        <taxon>Eukaryota</taxon>
        <taxon>Viridiplantae</taxon>
        <taxon>Streptophyta</taxon>
        <taxon>Embryophyta</taxon>
        <taxon>Tracheophyta</taxon>
        <taxon>Spermatophyta</taxon>
        <taxon>Magnoliopsida</taxon>
        <taxon>eudicotyledons</taxon>
        <taxon>Gunneridae</taxon>
        <taxon>Pentapetalae</taxon>
        <taxon>asterids</taxon>
        <taxon>lamiids</taxon>
        <taxon>Solanales</taxon>
        <taxon>Solanaceae</taxon>
        <taxon>Nicotianoideae</taxon>
        <taxon>Nicotianeae</taxon>
        <taxon>Nicotiana</taxon>
    </lineage>
</organism>
<comment type="caution">
    <text evidence="8">The sequence shown here is derived from an EMBL/GenBank/DDBJ whole genome shotgun (WGS) entry which is preliminary data.</text>
</comment>
<keyword evidence="9" id="KW-1185">Reference proteome</keyword>
<dbReference type="EC" id="2.3.2.27" evidence="2"/>
<evidence type="ECO:0000256" key="2">
    <source>
        <dbReference type="ARBA" id="ARBA00012483"/>
    </source>
</evidence>
<dbReference type="Pfam" id="PF13639">
    <property type="entry name" value="zf-RING_2"/>
    <property type="match status" value="1"/>
</dbReference>
<dbReference type="GO" id="GO:0061630">
    <property type="term" value="F:ubiquitin protein ligase activity"/>
    <property type="evidence" value="ECO:0007669"/>
    <property type="project" value="UniProtKB-EC"/>
</dbReference>
<dbReference type="SUPFAM" id="SSF57850">
    <property type="entry name" value="RING/U-box"/>
    <property type="match status" value="1"/>
</dbReference>
<dbReference type="Proteomes" id="UP000187609">
    <property type="component" value="Unassembled WGS sequence"/>
</dbReference>
<name>A0A1J6IEP2_NICAT</name>
<evidence type="ECO:0000256" key="5">
    <source>
        <dbReference type="ARBA" id="ARBA00022833"/>
    </source>
</evidence>
<evidence type="ECO:0000256" key="6">
    <source>
        <dbReference type="PROSITE-ProRule" id="PRU00175"/>
    </source>
</evidence>
<dbReference type="InterPro" id="IPR001841">
    <property type="entry name" value="Znf_RING"/>
</dbReference>
<keyword evidence="4 6" id="KW-0863">Zinc-finger</keyword>
<dbReference type="PROSITE" id="PS50089">
    <property type="entry name" value="ZF_RING_2"/>
    <property type="match status" value="1"/>
</dbReference>
<dbReference type="SMART" id="SM00184">
    <property type="entry name" value="RING"/>
    <property type="match status" value="1"/>
</dbReference>
<keyword evidence="3" id="KW-0479">Metal-binding</keyword>
<gene>
    <name evidence="8" type="ORF">A4A49_52440</name>
</gene>
<dbReference type="GO" id="GO:0016567">
    <property type="term" value="P:protein ubiquitination"/>
    <property type="evidence" value="ECO:0007669"/>
    <property type="project" value="TreeGrafter"/>
</dbReference>
<dbReference type="PANTHER" id="PTHR15710">
    <property type="entry name" value="E3 UBIQUITIN-PROTEIN LIGASE PRAJA"/>
    <property type="match status" value="1"/>
</dbReference>
<accession>A0A1J6IEP2</accession>
<evidence type="ECO:0000256" key="1">
    <source>
        <dbReference type="ARBA" id="ARBA00000900"/>
    </source>
</evidence>
<dbReference type="Gene3D" id="3.30.40.10">
    <property type="entry name" value="Zinc/RING finger domain, C3HC4 (zinc finger)"/>
    <property type="match status" value="1"/>
</dbReference>
<sequence>MNNTINSSTPVEIQFSSKTIHRWVGTDRNGTQKVVPYQEEEKLEEAFSLWLSYEELMMCVKSQEKYTEIIVSEVTNNWPTISSLDFQENPEYRFIECNKEIIRASAALLLYRYHVCDRTRFQPASLSLIDSLKKPRIKSDCVICLGDLPVGIQVVRTPCSHYFHLRCLWTWLERRGSCPICRYEMSVQ</sequence>
<protein>
    <recommendedName>
        <fullName evidence="2">RING-type E3 ubiquitin transferase</fullName>
        <ecNumber evidence="2">2.3.2.27</ecNumber>
    </recommendedName>
</protein>
<dbReference type="EMBL" id="MJEQ01037187">
    <property type="protein sequence ID" value="OIT03366.1"/>
    <property type="molecule type" value="Genomic_DNA"/>
</dbReference>
<dbReference type="GO" id="GO:0008270">
    <property type="term" value="F:zinc ion binding"/>
    <property type="evidence" value="ECO:0007669"/>
    <property type="project" value="UniProtKB-KW"/>
</dbReference>
<comment type="catalytic activity">
    <reaction evidence="1">
        <text>S-ubiquitinyl-[E2 ubiquitin-conjugating enzyme]-L-cysteine + [acceptor protein]-L-lysine = [E2 ubiquitin-conjugating enzyme]-L-cysteine + N(6)-ubiquitinyl-[acceptor protein]-L-lysine.</text>
        <dbReference type="EC" id="2.3.2.27"/>
    </reaction>
</comment>
<feature type="domain" description="RING-type" evidence="7">
    <location>
        <begin position="141"/>
        <end position="182"/>
    </location>
</feature>